<evidence type="ECO:0000256" key="1">
    <source>
        <dbReference type="SAM" id="MobiDB-lite"/>
    </source>
</evidence>
<reference evidence="2 3" key="1">
    <citation type="submission" date="2019-04" db="EMBL/GenBank/DDBJ databases">
        <title>High contiguity whole genome sequence and gene annotation resource for two Venturia nashicola isolates.</title>
        <authorList>
            <person name="Prokchorchik M."/>
            <person name="Won K."/>
            <person name="Lee Y."/>
            <person name="Choi E.D."/>
            <person name="Segonzac C."/>
            <person name="Sohn K.H."/>
        </authorList>
    </citation>
    <scope>NUCLEOTIDE SEQUENCE [LARGE SCALE GENOMIC DNA]</scope>
    <source>
        <strain evidence="2 3">PRI2</strain>
    </source>
</reference>
<comment type="caution">
    <text evidence="2">The sequence shown here is derived from an EMBL/GenBank/DDBJ whole genome shotgun (WGS) entry which is preliminary data.</text>
</comment>
<proteinExistence type="predicted"/>
<feature type="region of interest" description="Disordered" evidence="1">
    <location>
        <begin position="446"/>
        <end position="530"/>
    </location>
</feature>
<keyword evidence="3" id="KW-1185">Reference proteome</keyword>
<sequence length="530" mass="59056">MSPPVTAPNHTLKLESLLNKFRKAIDHNKTLLSELTDLAPHMLAPYEWVKLHIPQKLIDLQTQLEYAVWHEQTGKQMTLPTKEEVVAMRTRHSKQNLQSLSSQLQTPHSERPDSQISDFQLESLKCVDAQLGNSRSVDRPPVFSTPQKQAAKWAPHSDIPETPGSDPVVSRRQHATILTTDSNVQHVTKKAAKRLHIPPIVSNPNPPAQTKRRRQGSSQDSEDSEYCPDSAGSSQSVSVSPTASPAPTTSTAGRATPPAKRRALTKPPIRRPPSATPLPVSALTRQFPQTPLNTVIAKTNEELLDSFVHLSVIELTAMHLTDLQDTFKGIKVLKSYARNTTKDAMIDHFMRWQNDMLELGRGEVPETQTGMPKRLVNAGIIARSDGDLLDGFVFKSVRELQSLKVRELELLVRGVEGLRQYFNGLDKKSLVEKYMGWQRKMVALKRQREEDEDADEEMEDAADEGEEENTALEDNKQETASEAVVPKTAPEVINLVSDSEDEDEDEKVGGAVNGARRVVSRKQGTRTVEV</sequence>
<name>A0A4Z1P746_9PEZI</name>
<evidence type="ECO:0000313" key="3">
    <source>
        <dbReference type="Proteomes" id="UP000298493"/>
    </source>
</evidence>
<feature type="compositionally biased region" description="Acidic residues" evidence="1">
    <location>
        <begin position="450"/>
        <end position="471"/>
    </location>
</feature>
<organism evidence="2 3">
    <name type="scientific">Venturia nashicola</name>
    <dbReference type="NCBI Taxonomy" id="86259"/>
    <lineage>
        <taxon>Eukaryota</taxon>
        <taxon>Fungi</taxon>
        <taxon>Dikarya</taxon>
        <taxon>Ascomycota</taxon>
        <taxon>Pezizomycotina</taxon>
        <taxon>Dothideomycetes</taxon>
        <taxon>Pleosporomycetidae</taxon>
        <taxon>Venturiales</taxon>
        <taxon>Venturiaceae</taxon>
        <taxon>Venturia</taxon>
    </lineage>
</organism>
<dbReference type="EMBL" id="SNSC02000006">
    <property type="protein sequence ID" value="TID23578.1"/>
    <property type="molecule type" value="Genomic_DNA"/>
</dbReference>
<feature type="region of interest" description="Disordered" evidence="1">
    <location>
        <begin position="90"/>
        <end position="114"/>
    </location>
</feature>
<evidence type="ECO:0000313" key="2">
    <source>
        <dbReference type="EMBL" id="TID23578.1"/>
    </source>
</evidence>
<dbReference type="Proteomes" id="UP000298493">
    <property type="component" value="Unassembled WGS sequence"/>
</dbReference>
<gene>
    <name evidence="2" type="ORF">E6O75_ATG03214</name>
</gene>
<accession>A0A4Z1P746</accession>
<feature type="compositionally biased region" description="Polar residues" evidence="1">
    <location>
        <begin position="176"/>
        <end position="186"/>
    </location>
</feature>
<feature type="compositionally biased region" description="Low complexity" evidence="1">
    <location>
        <begin position="230"/>
        <end position="258"/>
    </location>
</feature>
<dbReference type="AlphaFoldDB" id="A0A4Z1P746"/>
<feature type="compositionally biased region" description="Basic residues" evidence="1">
    <location>
        <begin position="187"/>
        <end position="196"/>
    </location>
</feature>
<protein>
    <submittedName>
        <fullName evidence="2">Uncharacterized protein</fullName>
    </submittedName>
</protein>
<feature type="region of interest" description="Disordered" evidence="1">
    <location>
        <begin position="132"/>
        <end position="283"/>
    </location>
</feature>